<dbReference type="PANTHER" id="PTHR40465">
    <property type="entry name" value="CHROMOSOME 1, WHOLE GENOME SHOTGUN SEQUENCE"/>
    <property type="match status" value="1"/>
</dbReference>
<dbReference type="EMBL" id="KN817541">
    <property type="protein sequence ID" value="KJA23664.1"/>
    <property type="molecule type" value="Genomic_DNA"/>
</dbReference>
<evidence type="ECO:0000313" key="2">
    <source>
        <dbReference type="EMBL" id="KJA23664.1"/>
    </source>
</evidence>
<dbReference type="OMA" id="KSYLWIC"/>
<name>A0A0D2NY44_HYPSF</name>
<sequence>LFGTLINWALYGVLSVQTYIYYLNFPDDNIWNKTLGKLIIQLISSRSQSYLFEVVQTAMTAADLYFWFASGFGDLSHLGNVNISPADTPILCGLIAAVVQCFFAYRIYTLRKSYLWICV</sequence>
<organism evidence="2 3">
    <name type="scientific">Hypholoma sublateritium (strain FD-334 SS-4)</name>
    <dbReference type="NCBI Taxonomy" id="945553"/>
    <lineage>
        <taxon>Eukaryota</taxon>
        <taxon>Fungi</taxon>
        <taxon>Dikarya</taxon>
        <taxon>Basidiomycota</taxon>
        <taxon>Agaricomycotina</taxon>
        <taxon>Agaricomycetes</taxon>
        <taxon>Agaricomycetidae</taxon>
        <taxon>Agaricales</taxon>
        <taxon>Agaricineae</taxon>
        <taxon>Strophariaceae</taxon>
        <taxon>Hypholoma</taxon>
    </lineage>
</organism>
<keyword evidence="3" id="KW-1185">Reference proteome</keyword>
<dbReference type="Proteomes" id="UP000054270">
    <property type="component" value="Unassembled WGS sequence"/>
</dbReference>
<dbReference type="OrthoDB" id="2953893at2759"/>
<gene>
    <name evidence="2" type="ORF">HYPSUDRAFT_121053</name>
</gene>
<reference evidence="3" key="1">
    <citation type="submission" date="2014-04" db="EMBL/GenBank/DDBJ databases">
        <title>Evolutionary Origins and Diversification of the Mycorrhizal Mutualists.</title>
        <authorList>
            <consortium name="DOE Joint Genome Institute"/>
            <consortium name="Mycorrhizal Genomics Consortium"/>
            <person name="Kohler A."/>
            <person name="Kuo A."/>
            <person name="Nagy L.G."/>
            <person name="Floudas D."/>
            <person name="Copeland A."/>
            <person name="Barry K.W."/>
            <person name="Cichocki N."/>
            <person name="Veneault-Fourrey C."/>
            <person name="LaButti K."/>
            <person name="Lindquist E.A."/>
            <person name="Lipzen A."/>
            <person name="Lundell T."/>
            <person name="Morin E."/>
            <person name="Murat C."/>
            <person name="Riley R."/>
            <person name="Ohm R."/>
            <person name="Sun H."/>
            <person name="Tunlid A."/>
            <person name="Henrissat B."/>
            <person name="Grigoriev I.V."/>
            <person name="Hibbett D.S."/>
            <person name="Martin F."/>
        </authorList>
    </citation>
    <scope>NUCLEOTIDE SEQUENCE [LARGE SCALE GENOMIC DNA]</scope>
    <source>
        <strain evidence="3">FD-334 SS-4</strain>
    </source>
</reference>
<evidence type="ECO:0000313" key="3">
    <source>
        <dbReference type="Proteomes" id="UP000054270"/>
    </source>
</evidence>
<feature type="non-terminal residue" evidence="2">
    <location>
        <position position="1"/>
    </location>
</feature>
<protein>
    <submittedName>
        <fullName evidence="2">Uncharacterized protein</fullName>
    </submittedName>
</protein>
<accession>A0A0D2NY44</accession>
<keyword evidence="1" id="KW-0812">Transmembrane</keyword>
<feature type="transmembrane region" description="Helical" evidence="1">
    <location>
        <begin position="50"/>
        <end position="68"/>
    </location>
</feature>
<keyword evidence="1" id="KW-1133">Transmembrane helix</keyword>
<feature type="transmembrane region" description="Helical" evidence="1">
    <location>
        <begin position="88"/>
        <end position="108"/>
    </location>
</feature>
<proteinExistence type="predicted"/>
<feature type="transmembrane region" description="Helical" evidence="1">
    <location>
        <begin position="6"/>
        <end position="23"/>
    </location>
</feature>
<dbReference type="AlphaFoldDB" id="A0A0D2NY44"/>
<feature type="non-terminal residue" evidence="2">
    <location>
        <position position="119"/>
    </location>
</feature>
<keyword evidence="1" id="KW-0472">Membrane</keyword>
<dbReference type="PANTHER" id="PTHR40465:SF1">
    <property type="entry name" value="DUF6534 DOMAIN-CONTAINING PROTEIN"/>
    <property type="match status" value="1"/>
</dbReference>
<evidence type="ECO:0000256" key="1">
    <source>
        <dbReference type="SAM" id="Phobius"/>
    </source>
</evidence>